<dbReference type="Pfam" id="PF01300">
    <property type="entry name" value="Sua5_yciO_yrdC"/>
    <property type="match status" value="1"/>
</dbReference>
<dbReference type="InterPro" id="IPR038385">
    <property type="entry name" value="Sua5/YwlC_C"/>
</dbReference>
<dbReference type="EC" id="2.7.7.87" evidence="3 13"/>
<evidence type="ECO:0000256" key="14">
    <source>
        <dbReference type="PIRSR" id="PIRSR004930-1"/>
    </source>
</evidence>
<evidence type="ECO:0000256" key="1">
    <source>
        <dbReference type="ARBA" id="ARBA00004496"/>
    </source>
</evidence>
<evidence type="ECO:0000313" key="17">
    <source>
        <dbReference type="Proteomes" id="UP000252132"/>
    </source>
</evidence>
<dbReference type="Proteomes" id="UP000252132">
    <property type="component" value="Unassembled WGS sequence"/>
</dbReference>
<dbReference type="NCBIfam" id="TIGR00057">
    <property type="entry name" value="L-threonylcarbamoyladenylate synthase"/>
    <property type="match status" value="1"/>
</dbReference>
<feature type="binding site" evidence="14">
    <location>
        <position position="121"/>
    </location>
    <ligand>
        <name>L-threonine</name>
        <dbReference type="ChEBI" id="CHEBI:57926"/>
    </ligand>
</feature>
<evidence type="ECO:0000256" key="4">
    <source>
        <dbReference type="ARBA" id="ARBA00015492"/>
    </source>
</evidence>
<sequence>MSVLPASAENIEKFADMISSGEVVAFPTETVYGLGVDAGNDEAVAKIFELKGRPQFNPLIVHVRDLAQAERLGVFSPLARSLAKAHWPDALTLVVPRSSDNPSHNEVSLLASAGLPSLALRVPAHPVAQELLAAVQCPLAAPSANKSGHLSPTQAAHVAKDFPNLPTLDGGVCSKGLESTIIGCLEDEPVLLRRGSLDAAALEETLGHKLSYLAEDDSQTAQLAPGRLARHYAPQAGLRLNAETVEQDEALLAFGKDAPSCENLCLNLSPLGNLIEAAANLFSHLHELDTTATRIAVMPIPNEGLGAAINDRLERAAAASK</sequence>
<evidence type="ECO:0000256" key="9">
    <source>
        <dbReference type="ARBA" id="ARBA00022741"/>
    </source>
</evidence>
<keyword evidence="5 13" id="KW-0963">Cytoplasm</keyword>
<comment type="similarity">
    <text evidence="2 13">Belongs to the SUA5 family.</text>
</comment>
<evidence type="ECO:0000256" key="3">
    <source>
        <dbReference type="ARBA" id="ARBA00012584"/>
    </source>
</evidence>
<comment type="catalytic activity">
    <reaction evidence="12 13">
        <text>L-threonine + hydrogencarbonate + ATP = L-threonylcarbamoyladenylate + diphosphate + H2O</text>
        <dbReference type="Rhea" id="RHEA:36407"/>
        <dbReference type="ChEBI" id="CHEBI:15377"/>
        <dbReference type="ChEBI" id="CHEBI:17544"/>
        <dbReference type="ChEBI" id="CHEBI:30616"/>
        <dbReference type="ChEBI" id="CHEBI:33019"/>
        <dbReference type="ChEBI" id="CHEBI:57926"/>
        <dbReference type="ChEBI" id="CHEBI:73682"/>
        <dbReference type="EC" id="2.7.7.87"/>
    </reaction>
</comment>
<comment type="subcellular location">
    <subcellularLocation>
        <location evidence="1 13">Cytoplasm</location>
    </subcellularLocation>
</comment>
<dbReference type="SUPFAM" id="SSF55821">
    <property type="entry name" value="YrdC/RibB"/>
    <property type="match status" value="1"/>
</dbReference>
<feature type="binding site" evidence="14">
    <location>
        <position position="53"/>
    </location>
    <ligand>
        <name>ATP</name>
        <dbReference type="ChEBI" id="CHEBI:30616"/>
    </ligand>
</feature>
<feature type="binding site" evidence="14">
    <location>
        <position position="30"/>
    </location>
    <ligand>
        <name>L-threonine</name>
        <dbReference type="ChEBI" id="CHEBI:57926"/>
    </ligand>
</feature>
<dbReference type="GO" id="GO:0006450">
    <property type="term" value="P:regulation of translational fidelity"/>
    <property type="evidence" value="ECO:0007669"/>
    <property type="project" value="TreeGrafter"/>
</dbReference>
<reference evidence="16 17" key="1">
    <citation type="journal article" date="2018" name="Microbiome">
        <title>Fine metagenomic profile of the Mediterranean stratified and mixed water columns revealed by assembly and recruitment.</title>
        <authorList>
            <person name="Haro-Moreno J.M."/>
            <person name="Lopez-Perez M."/>
            <person name="De La Torre J.R."/>
            <person name="Picazo A."/>
            <person name="Camacho A."/>
            <person name="Rodriguez-Valera F."/>
        </authorList>
    </citation>
    <scope>NUCLEOTIDE SEQUENCE [LARGE SCALE GENOMIC DNA]</scope>
    <source>
        <strain evidence="16">MED-G55</strain>
    </source>
</reference>
<feature type="binding site" evidence="14">
    <location>
        <position position="57"/>
    </location>
    <ligand>
        <name>ATP</name>
        <dbReference type="ChEBI" id="CHEBI:30616"/>
    </ligand>
</feature>
<dbReference type="GO" id="GO:0008033">
    <property type="term" value="P:tRNA processing"/>
    <property type="evidence" value="ECO:0007669"/>
    <property type="project" value="UniProtKB-KW"/>
</dbReference>
<feature type="binding site" evidence="14">
    <location>
        <position position="179"/>
    </location>
    <ligand>
        <name>L-threonine</name>
        <dbReference type="ChEBI" id="CHEBI:57926"/>
    </ligand>
</feature>
<gene>
    <name evidence="16" type="ORF">DBW69_05370</name>
</gene>
<comment type="caution">
    <text evidence="16">The sequence shown here is derived from an EMBL/GenBank/DDBJ whole genome shotgun (WGS) entry which is preliminary data.</text>
</comment>
<evidence type="ECO:0000256" key="12">
    <source>
        <dbReference type="ARBA" id="ARBA00048366"/>
    </source>
</evidence>
<proteinExistence type="inferred from homology"/>
<protein>
    <recommendedName>
        <fullName evidence="4 13">Threonylcarbamoyl-AMP synthase</fullName>
        <shortName evidence="13">TC-AMP synthase</shortName>
        <ecNumber evidence="3 13">2.7.7.87</ecNumber>
    </recommendedName>
    <alternativeName>
        <fullName evidence="11 13">L-threonylcarbamoyladenylate synthase</fullName>
    </alternativeName>
</protein>
<dbReference type="GO" id="GO:0005737">
    <property type="term" value="C:cytoplasm"/>
    <property type="evidence" value="ECO:0007669"/>
    <property type="project" value="UniProtKB-SubCell"/>
</dbReference>
<feature type="domain" description="YrdC-like" evidence="15">
    <location>
        <begin position="8"/>
        <end position="197"/>
    </location>
</feature>
<dbReference type="Pfam" id="PF03481">
    <property type="entry name" value="Sua5_C"/>
    <property type="match status" value="1"/>
</dbReference>
<accession>A0A368DYI3</accession>
<dbReference type="InterPro" id="IPR006070">
    <property type="entry name" value="Sua5-like_dom"/>
</dbReference>
<evidence type="ECO:0000256" key="11">
    <source>
        <dbReference type="ARBA" id="ARBA00029774"/>
    </source>
</evidence>
<dbReference type="GO" id="GO:0061710">
    <property type="term" value="F:L-threonylcarbamoyladenylate synthase"/>
    <property type="evidence" value="ECO:0007669"/>
    <property type="project" value="UniProtKB-EC"/>
</dbReference>
<keyword evidence="8 13" id="KW-0548">Nucleotidyltransferase</keyword>
<keyword evidence="9 13" id="KW-0547">Nucleotide-binding</keyword>
<dbReference type="GO" id="GO:0005524">
    <property type="term" value="F:ATP binding"/>
    <property type="evidence" value="ECO:0007669"/>
    <property type="project" value="UniProtKB-UniRule"/>
</dbReference>
<evidence type="ECO:0000256" key="2">
    <source>
        <dbReference type="ARBA" id="ARBA00007663"/>
    </source>
</evidence>
<evidence type="ECO:0000256" key="13">
    <source>
        <dbReference type="PIRNR" id="PIRNR004930"/>
    </source>
</evidence>
<dbReference type="Gene3D" id="3.40.50.11030">
    <property type="entry name" value="Threonylcarbamoyl-AMP synthase, C-terminal domain"/>
    <property type="match status" value="1"/>
</dbReference>
<dbReference type="InterPro" id="IPR017945">
    <property type="entry name" value="DHBP_synth_RibB-like_a/b_dom"/>
</dbReference>
<dbReference type="PANTHER" id="PTHR17490:SF16">
    <property type="entry name" value="THREONYLCARBAMOYL-AMP SYNTHASE"/>
    <property type="match status" value="1"/>
</dbReference>
<dbReference type="EMBL" id="QOQF01000022">
    <property type="protein sequence ID" value="RCL76366.1"/>
    <property type="molecule type" value="Genomic_DNA"/>
</dbReference>
<evidence type="ECO:0000256" key="7">
    <source>
        <dbReference type="ARBA" id="ARBA00022694"/>
    </source>
</evidence>
<dbReference type="GO" id="GO:0000049">
    <property type="term" value="F:tRNA binding"/>
    <property type="evidence" value="ECO:0007669"/>
    <property type="project" value="TreeGrafter"/>
</dbReference>
<dbReference type="AlphaFoldDB" id="A0A368DYI3"/>
<feature type="binding site" evidence="14">
    <location>
        <position position="232"/>
    </location>
    <ligand>
        <name>ATP</name>
        <dbReference type="ChEBI" id="CHEBI:30616"/>
    </ligand>
</feature>
<evidence type="ECO:0000256" key="5">
    <source>
        <dbReference type="ARBA" id="ARBA00022490"/>
    </source>
</evidence>
<evidence type="ECO:0000256" key="8">
    <source>
        <dbReference type="ARBA" id="ARBA00022695"/>
    </source>
</evidence>
<feature type="binding site" evidence="14">
    <location>
        <position position="143"/>
    </location>
    <ligand>
        <name>ATP</name>
        <dbReference type="ChEBI" id="CHEBI:30616"/>
    </ligand>
</feature>
<evidence type="ECO:0000259" key="15">
    <source>
        <dbReference type="PROSITE" id="PS51163"/>
    </source>
</evidence>
<dbReference type="InterPro" id="IPR005145">
    <property type="entry name" value="Sua5_C"/>
</dbReference>
<keyword evidence="6 13" id="KW-0808">Transferase</keyword>
<dbReference type="PANTHER" id="PTHR17490">
    <property type="entry name" value="SUA5"/>
    <property type="match status" value="1"/>
</dbReference>
<comment type="function">
    <text evidence="13">Required for the formation of a threonylcarbamoyl group on adenosine at position 37 (t(6)A37) in tRNAs that read codons beginning with adenine.</text>
</comment>
<evidence type="ECO:0000313" key="16">
    <source>
        <dbReference type="EMBL" id="RCL76366.1"/>
    </source>
</evidence>
<dbReference type="PIRSF" id="PIRSF004930">
    <property type="entry name" value="Tln_factor_SUA5"/>
    <property type="match status" value="1"/>
</dbReference>
<keyword evidence="10 13" id="KW-0067">ATP-binding</keyword>
<evidence type="ECO:0000256" key="6">
    <source>
        <dbReference type="ARBA" id="ARBA00022679"/>
    </source>
</evidence>
<feature type="binding site" evidence="14">
    <location>
        <position position="193"/>
    </location>
    <ligand>
        <name>ATP</name>
        <dbReference type="ChEBI" id="CHEBI:30616"/>
    </ligand>
</feature>
<dbReference type="PROSITE" id="PS51163">
    <property type="entry name" value="YRDC"/>
    <property type="match status" value="1"/>
</dbReference>
<evidence type="ECO:0000256" key="10">
    <source>
        <dbReference type="ARBA" id="ARBA00022840"/>
    </source>
</evidence>
<dbReference type="GO" id="GO:0003725">
    <property type="term" value="F:double-stranded RNA binding"/>
    <property type="evidence" value="ECO:0007669"/>
    <property type="project" value="UniProtKB-UniRule"/>
</dbReference>
<feature type="binding site" evidence="14">
    <location>
        <position position="151"/>
    </location>
    <ligand>
        <name>ATP</name>
        <dbReference type="ChEBI" id="CHEBI:30616"/>
    </ligand>
</feature>
<feature type="binding site" evidence="14">
    <location>
        <position position="141"/>
    </location>
    <ligand>
        <name>L-threonine</name>
        <dbReference type="ChEBI" id="CHEBI:57926"/>
    </ligand>
</feature>
<feature type="binding site" evidence="14">
    <location>
        <position position="62"/>
    </location>
    <ligand>
        <name>L-threonine</name>
        <dbReference type="ChEBI" id="CHEBI:57926"/>
    </ligand>
</feature>
<dbReference type="InterPro" id="IPR010923">
    <property type="entry name" value="T(6)A37_SUA5"/>
</dbReference>
<dbReference type="InterPro" id="IPR050156">
    <property type="entry name" value="TC-AMP_synthase_SUA5"/>
</dbReference>
<organism evidence="16 17">
    <name type="scientific">PS1 clade bacterium</name>
    <dbReference type="NCBI Taxonomy" id="2175152"/>
    <lineage>
        <taxon>Bacteria</taxon>
        <taxon>Pseudomonadati</taxon>
        <taxon>Pseudomonadota</taxon>
        <taxon>Alphaproteobacteria</taxon>
        <taxon>PS1 clade</taxon>
    </lineage>
</organism>
<keyword evidence="7 13" id="KW-0819">tRNA processing</keyword>
<name>A0A368DYI3_9PROT</name>
<dbReference type="Gene3D" id="3.90.870.10">
    <property type="entry name" value="DHBP synthase"/>
    <property type="match status" value="1"/>
</dbReference>